<organism evidence="2 3">
    <name type="scientific">Maritalea porphyrae</name>
    <dbReference type="NCBI Taxonomy" id="880732"/>
    <lineage>
        <taxon>Bacteria</taxon>
        <taxon>Pseudomonadati</taxon>
        <taxon>Pseudomonadota</taxon>
        <taxon>Alphaproteobacteria</taxon>
        <taxon>Hyphomicrobiales</taxon>
        <taxon>Devosiaceae</taxon>
        <taxon>Maritalea</taxon>
    </lineage>
</organism>
<reference evidence="2" key="2">
    <citation type="submission" date="2023-01" db="EMBL/GenBank/DDBJ databases">
        <title>Draft genome sequence of Maritalea porphyrae strain NBRC 107169.</title>
        <authorList>
            <person name="Sun Q."/>
            <person name="Mori K."/>
        </authorList>
    </citation>
    <scope>NUCLEOTIDE SEQUENCE</scope>
    <source>
        <strain evidence="2">NBRC 107169</strain>
    </source>
</reference>
<reference evidence="2" key="1">
    <citation type="journal article" date="2014" name="Int. J. Syst. Evol. Microbiol.">
        <title>Complete genome of a new Firmicutes species belonging to the dominant human colonic microbiota ('Ruminococcus bicirculans') reveals two chromosomes and a selective capacity to utilize plant glucans.</title>
        <authorList>
            <consortium name="NISC Comparative Sequencing Program"/>
            <person name="Wegmann U."/>
            <person name="Louis P."/>
            <person name="Goesmann A."/>
            <person name="Henrissat B."/>
            <person name="Duncan S.H."/>
            <person name="Flint H.J."/>
        </authorList>
    </citation>
    <scope>NUCLEOTIDE SEQUENCE</scope>
    <source>
        <strain evidence="2">NBRC 107169</strain>
    </source>
</reference>
<dbReference type="Proteomes" id="UP001161405">
    <property type="component" value="Unassembled WGS sequence"/>
</dbReference>
<gene>
    <name evidence="2" type="ORF">GCM10007879_24040</name>
</gene>
<evidence type="ECO:0008006" key="4">
    <source>
        <dbReference type="Google" id="ProtNLM"/>
    </source>
</evidence>
<accession>A0ABQ5UUW5</accession>
<protein>
    <recommendedName>
        <fullName evidence="4">Metallopeptidase</fullName>
    </recommendedName>
</protein>
<sequence>MKKLIAGLVFAVGSLFGAASHAQELTDEQTTEAIAFAQNAAAYVLYHEVGHMFVSQFELPILGREEDAADNIATLMLLHAETEEKDNVLLDAAHSWFLSNNSATDDVISDAEFYDSHSLDIQRAFQIVCLMVGADPDLFAKVATDIGIDEDRQEGCAFDYQQLSGNWIRLSDAFVKQGNAGQRITVEYEPSDPEFEYAAEIFKDAQMLEVVSEEIMQTFELPQAVKFVGRSCEEPNAYFDPEASEVIMCYELTAMFLDLIVEDILENPEG</sequence>
<keyword evidence="1" id="KW-0732">Signal</keyword>
<keyword evidence="3" id="KW-1185">Reference proteome</keyword>
<dbReference type="EMBL" id="BSNI01000002">
    <property type="protein sequence ID" value="GLQ18155.1"/>
    <property type="molecule type" value="Genomic_DNA"/>
</dbReference>
<evidence type="ECO:0000256" key="1">
    <source>
        <dbReference type="SAM" id="SignalP"/>
    </source>
</evidence>
<proteinExistence type="predicted"/>
<dbReference type="InterPro" id="IPR025644">
    <property type="entry name" value="DUF4344"/>
</dbReference>
<evidence type="ECO:0000313" key="2">
    <source>
        <dbReference type="EMBL" id="GLQ18155.1"/>
    </source>
</evidence>
<evidence type="ECO:0000313" key="3">
    <source>
        <dbReference type="Proteomes" id="UP001161405"/>
    </source>
</evidence>
<comment type="caution">
    <text evidence="2">The sequence shown here is derived from an EMBL/GenBank/DDBJ whole genome shotgun (WGS) entry which is preliminary data.</text>
</comment>
<dbReference type="RefSeq" id="WP_284364837.1">
    <property type="nucleotide sequence ID" value="NZ_BSNI01000002.1"/>
</dbReference>
<name>A0ABQ5UUW5_9HYPH</name>
<feature type="chain" id="PRO_5046495750" description="Metallopeptidase" evidence="1">
    <location>
        <begin position="23"/>
        <end position="270"/>
    </location>
</feature>
<dbReference type="Pfam" id="PF14247">
    <property type="entry name" value="DUF4344"/>
    <property type="match status" value="2"/>
</dbReference>
<feature type="signal peptide" evidence="1">
    <location>
        <begin position="1"/>
        <end position="22"/>
    </location>
</feature>